<evidence type="ECO:0000313" key="3">
    <source>
        <dbReference type="Proteomes" id="UP000192247"/>
    </source>
</evidence>
<organism evidence="2 3">
    <name type="scientific">Tropilaelaps mercedesae</name>
    <dbReference type="NCBI Taxonomy" id="418985"/>
    <lineage>
        <taxon>Eukaryota</taxon>
        <taxon>Metazoa</taxon>
        <taxon>Ecdysozoa</taxon>
        <taxon>Arthropoda</taxon>
        <taxon>Chelicerata</taxon>
        <taxon>Arachnida</taxon>
        <taxon>Acari</taxon>
        <taxon>Parasitiformes</taxon>
        <taxon>Mesostigmata</taxon>
        <taxon>Gamasina</taxon>
        <taxon>Dermanyssoidea</taxon>
        <taxon>Laelapidae</taxon>
        <taxon>Tropilaelaps</taxon>
    </lineage>
</organism>
<protein>
    <submittedName>
        <fullName evidence="2">Uncharacterized protein</fullName>
    </submittedName>
</protein>
<feature type="non-terminal residue" evidence="2">
    <location>
        <position position="102"/>
    </location>
</feature>
<accession>A0A1V9XAK6</accession>
<dbReference type="Proteomes" id="UP000192247">
    <property type="component" value="Unassembled WGS sequence"/>
</dbReference>
<feature type="region of interest" description="Disordered" evidence="1">
    <location>
        <begin position="75"/>
        <end position="102"/>
    </location>
</feature>
<reference evidence="2 3" key="1">
    <citation type="journal article" date="2017" name="Gigascience">
        <title>Draft genome of the honey bee ectoparasitic mite, Tropilaelaps mercedesae, is shaped by the parasitic life history.</title>
        <authorList>
            <person name="Dong X."/>
            <person name="Armstrong S.D."/>
            <person name="Xia D."/>
            <person name="Makepeace B.L."/>
            <person name="Darby A.C."/>
            <person name="Kadowaki T."/>
        </authorList>
    </citation>
    <scope>NUCLEOTIDE SEQUENCE [LARGE SCALE GENOMIC DNA]</scope>
    <source>
        <strain evidence="2">Wuxi-XJTLU</strain>
    </source>
</reference>
<keyword evidence="3" id="KW-1185">Reference proteome</keyword>
<evidence type="ECO:0000313" key="2">
    <source>
        <dbReference type="EMBL" id="OQR70398.1"/>
    </source>
</evidence>
<gene>
    <name evidence="2" type="ORF">BIW11_04167</name>
</gene>
<feature type="compositionally biased region" description="Polar residues" evidence="1">
    <location>
        <begin position="92"/>
        <end position="102"/>
    </location>
</feature>
<dbReference type="InParanoid" id="A0A1V9XAK6"/>
<comment type="caution">
    <text evidence="2">The sequence shown here is derived from an EMBL/GenBank/DDBJ whole genome shotgun (WGS) entry which is preliminary data.</text>
</comment>
<dbReference type="AlphaFoldDB" id="A0A1V9XAK6"/>
<proteinExistence type="predicted"/>
<evidence type="ECO:0000256" key="1">
    <source>
        <dbReference type="SAM" id="MobiDB-lite"/>
    </source>
</evidence>
<dbReference type="EMBL" id="MNPL01017683">
    <property type="protein sequence ID" value="OQR70398.1"/>
    <property type="molecule type" value="Genomic_DNA"/>
</dbReference>
<name>A0A1V9XAK6_9ACAR</name>
<sequence>MAAGLGGGAVQVVGCQQLQIERGHQGTSTWTAAGGAFGGAGGVRPEAKVEGGRNTPLLQPGHQQVQVVTAVRGQQQGHQHHQPQSVAMAPPGSTSVSVVHAI</sequence>